<dbReference type="PANTHER" id="PTHR33710">
    <property type="entry name" value="BNAC02G09200D PROTEIN"/>
    <property type="match status" value="1"/>
</dbReference>
<proteinExistence type="predicted"/>
<comment type="caution">
    <text evidence="1">The sequence shown here is derived from an EMBL/GenBank/DDBJ whole genome shotgun (WGS) entry which is preliminary data.</text>
</comment>
<evidence type="ECO:0000313" key="1">
    <source>
        <dbReference type="EMBL" id="KAF9618145.1"/>
    </source>
</evidence>
<sequence>MFCNVLWSSKYLEWNYKVCNRVCSDHSPYIPRPKNIPFKFFNMWCAHPSFRDVVQQSWATPILGHSIFVLTQKLKRLKGVLKRWNRDVYGNIKAKVERESQILE</sequence>
<organism evidence="1 2">
    <name type="scientific">Coptis chinensis</name>
    <dbReference type="NCBI Taxonomy" id="261450"/>
    <lineage>
        <taxon>Eukaryota</taxon>
        <taxon>Viridiplantae</taxon>
        <taxon>Streptophyta</taxon>
        <taxon>Embryophyta</taxon>
        <taxon>Tracheophyta</taxon>
        <taxon>Spermatophyta</taxon>
        <taxon>Magnoliopsida</taxon>
        <taxon>Ranunculales</taxon>
        <taxon>Ranunculaceae</taxon>
        <taxon>Coptidoideae</taxon>
        <taxon>Coptis</taxon>
    </lineage>
</organism>
<reference evidence="1 2" key="1">
    <citation type="submission" date="2020-10" db="EMBL/GenBank/DDBJ databases">
        <title>The Coptis chinensis genome and diversification of protoberbering-type alkaloids.</title>
        <authorList>
            <person name="Wang B."/>
            <person name="Shu S."/>
            <person name="Song C."/>
            <person name="Liu Y."/>
        </authorList>
    </citation>
    <scope>NUCLEOTIDE SEQUENCE [LARGE SCALE GENOMIC DNA]</scope>
    <source>
        <strain evidence="1">HL-2020</strain>
        <tissue evidence="1">Leaf</tissue>
    </source>
</reference>
<keyword evidence="2" id="KW-1185">Reference proteome</keyword>
<evidence type="ECO:0000313" key="2">
    <source>
        <dbReference type="Proteomes" id="UP000631114"/>
    </source>
</evidence>
<dbReference type="OrthoDB" id="1742514at2759"/>
<dbReference type="Proteomes" id="UP000631114">
    <property type="component" value="Unassembled WGS sequence"/>
</dbReference>
<gene>
    <name evidence="1" type="ORF">IFM89_000548</name>
</gene>
<dbReference type="EMBL" id="JADFTS010000002">
    <property type="protein sequence ID" value="KAF9618145.1"/>
    <property type="molecule type" value="Genomic_DNA"/>
</dbReference>
<accession>A0A835M3V3</accession>
<dbReference type="PANTHER" id="PTHR33710:SF71">
    <property type="entry name" value="ENDONUCLEASE_EXONUCLEASE_PHOSPHATASE DOMAIN-CONTAINING PROTEIN"/>
    <property type="match status" value="1"/>
</dbReference>
<dbReference type="AlphaFoldDB" id="A0A835M3V3"/>
<protein>
    <submittedName>
        <fullName evidence="1">Uncharacterized protein</fullName>
    </submittedName>
</protein>
<name>A0A835M3V3_9MAGN</name>